<reference evidence="7 8" key="1">
    <citation type="submission" date="2022-09" db="EMBL/GenBank/DDBJ databases">
        <title>Interaction between co-microsymbionts with complementary sets of symbiotic genes in legume-rhizobium systems.</title>
        <authorList>
            <person name="Safronova V."/>
            <person name="Sazanova A."/>
            <person name="Afonin A."/>
            <person name="Chirak E."/>
        </authorList>
    </citation>
    <scope>NUCLEOTIDE SEQUENCE [LARGE SCALE GENOMIC DNA]</scope>
    <source>
        <strain evidence="7 8">A18/4-1</strain>
        <plasmid evidence="7 8">p_unnamed1</plasmid>
    </source>
</reference>
<comment type="similarity">
    <text evidence="1">Belongs to the peptidase M24B family.</text>
</comment>
<dbReference type="Gene3D" id="3.40.350.10">
    <property type="entry name" value="Creatinase/prolidase N-terminal domain"/>
    <property type="match status" value="2"/>
</dbReference>
<keyword evidence="7" id="KW-0614">Plasmid</keyword>
<geneLocation type="plasmid" evidence="7 8">
    <name>p_unnamed1</name>
</geneLocation>
<dbReference type="RefSeq" id="WP_262165215.1">
    <property type="nucleotide sequence ID" value="NZ_CP104964.1"/>
</dbReference>
<dbReference type="SUPFAM" id="SSF55920">
    <property type="entry name" value="Creatinase/aminopeptidase"/>
    <property type="match status" value="1"/>
</dbReference>
<dbReference type="PANTHER" id="PTHR43763:SF6">
    <property type="entry name" value="XAA-PRO AMINOPEPTIDASE 1"/>
    <property type="match status" value="1"/>
</dbReference>
<dbReference type="InterPro" id="IPR000994">
    <property type="entry name" value="Pept_M24"/>
</dbReference>
<feature type="domain" description="Creatinase N-terminal" evidence="5">
    <location>
        <begin position="15"/>
        <end position="134"/>
    </location>
</feature>
<evidence type="ECO:0000259" key="6">
    <source>
        <dbReference type="Pfam" id="PF16188"/>
    </source>
</evidence>
<accession>A0ABY6C9K9</accession>
<dbReference type="InterPro" id="IPR033740">
    <property type="entry name" value="Pept_M24B"/>
</dbReference>
<dbReference type="Pfam" id="PF16189">
    <property type="entry name" value="Creatinase_N_2"/>
    <property type="match status" value="1"/>
</dbReference>
<evidence type="ECO:0000256" key="3">
    <source>
        <dbReference type="ARBA" id="ARBA00022801"/>
    </source>
</evidence>
<protein>
    <submittedName>
        <fullName evidence="7">Aminopeptidase P family protein</fullName>
    </submittedName>
</protein>
<evidence type="ECO:0000256" key="1">
    <source>
        <dbReference type="ARBA" id="ARBA00008766"/>
    </source>
</evidence>
<dbReference type="InterPro" id="IPR050422">
    <property type="entry name" value="X-Pro_aminopeptidase_P"/>
</dbReference>
<dbReference type="PANTHER" id="PTHR43763">
    <property type="entry name" value="XAA-PRO AMINOPEPTIDASE 1"/>
    <property type="match status" value="1"/>
</dbReference>
<sequence length="599" mass="64802">MPNTMNRTDTALRQLRGKLTQADLYGVVVPRFDPYQGEVVAPHDERLAFLTGFSGSAGIAAVTADHAVLFVDGRYQVQVRAEVDTRQFEIAHFFDFPIETWLEQKLPRGQRIGINPMLVPSALYAKLKAAMDRTGGELVLLETDLIDAIWPDQPPPPIAPIQAFPLRWAGEASASKRRRIGARLEQAGADFLVETQPDNIAWLLNIRGGDIAHTPIAHSAAIVGRDGQVDWFVDERKLPNDRSGIETDGLAVRPADGLIAAVRERAGNKTVLVDPGFAPVAVRLAVEAAGGIPLLQFSPVTLAKAVKNEVELEGFRQAHIQDGVAWTEFLAWLDAEVPVRLAAGNAITELEAQSQLLAFRRAGVDFVEDSFGAISASGSNAAMCHYASKPQTNAPLTGELPYLIDSGGQYWGGTTDATRTMNFGPASGAVRQTYTAVLRGFVALMTAQFPPTAQGHHLDALARRPLWDLGLDYDHGTGHGVGHFLSVHEHPHRFGKTVNAHGFEPGVVMTIEPGYYREGAFGLRVENQVEVVAGVAGFLRFETLTLVPIDVAMADTEALTTAEIGFLNAYHARVRKALAGRLSPRAAAFLDRSTQPISG</sequence>
<keyword evidence="2" id="KW-0479">Metal-binding</keyword>
<feature type="domain" description="Peptidase M24" evidence="4">
    <location>
        <begin position="314"/>
        <end position="531"/>
    </location>
</feature>
<organism evidence="7 8">
    <name type="scientific">Devosia neptuniae</name>
    <dbReference type="NCBI Taxonomy" id="191302"/>
    <lineage>
        <taxon>Bacteria</taxon>
        <taxon>Pseudomonadati</taxon>
        <taxon>Pseudomonadota</taxon>
        <taxon>Alphaproteobacteria</taxon>
        <taxon>Hyphomicrobiales</taxon>
        <taxon>Devosiaceae</taxon>
        <taxon>Devosia</taxon>
    </lineage>
</organism>
<feature type="domain" description="Peptidase M24 C-terminal" evidence="6">
    <location>
        <begin position="537"/>
        <end position="597"/>
    </location>
</feature>
<dbReference type="EMBL" id="CP104964">
    <property type="protein sequence ID" value="UXN67767.1"/>
    <property type="molecule type" value="Genomic_DNA"/>
</dbReference>
<dbReference type="SUPFAM" id="SSF53092">
    <property type="entry name" value="Creatinase/prolidase N-terminal domain"/>
    <property type="match status" value="2"/>
</dbReference>
<dbReference type="Pfam" id="PF01321">
    <property type="entry name" value="Creatinase_N"/>
    <property type="match status" value="1"/>
</dbReference>
<gene>
    <name evidence="7" type="ORF">N8A98_01515</name>
</gene>
<proteinExistence type="inferred from homology"/>
<keyword evidence="7" id="KW-0031">Aminopeptidase</keyword>
<evidence type="ECO:0000259" key="4">
    <source>
        <dbReference type="Pfam" id="PF00557"/>
    </source>
</evidence>
<dbReference type="CDD" id="cd01085">
    <property type="entry name" value="APP"/>
    <property type="match status" value="1"/>
</dbReference>
<dbReference type="InterPro" id="IPR036005">
    <property type="entry name" value="Creatinase/aminopeptidase-like"/>
</dbReference>
<dbReference type="Gene3D" id="3.90.230.10">
    <property type="entry name" value="Creatinase/methionine aminopeptidase superfamily"/>
    <property type="match status" value="1"/>
</dbReference>
<keyword evidence="3" id="KW-0378">Hydrolase</keyword>
<dbReference type="InterPro" id="IPR029149">
    <property type="entry name" value="Creatin/AminoP/Spt16_N"/>
</dbReference>
<keyword evidence="8" id="KW-1185">Reference proteome</keyword>
<dbReference type="InterPro" id="IPR000587">
    <property type="entry name" value="Creatinase_N"/>
</dbReference>
<evidence type="ECO:0000313" key="8">
    <source>
        <dbReference type="Proteomes" id="UP001061862"/>
    </source>
</evidence>
<evidence type="ECO:0000256" key="2">
    <source>
        <dbReference type="ARBA" id="ARBA00022723"/>
    </source>
</evidence>
<dbReference type="InterPro" id="IPR032416">
    <property type="entry name" value="Peptidase_M24_C"/>
</dbReference>
<dbReference type="Proteomes" id="UP001061862">
    <property type="component" value="Plasmid p_unnamed1"/>
</dbReference>
<dbReference type="Pfam" id="PF00557">
    <property type="entry name" value="Peptidase_M24"/>
    <property type="match status" value="1"/>
</dbReference>
<evidence type="ECO:0000313" key="7">
    <source>
        <dbReference type="EMBL" id="UXN67767.1"/>
    </source>
</evidence>
<dbReference type="GO" id="GO:0004177">
    <property type="term" value="F:aminopeptidase activity"/>
    <property type="evidence" value="ECO:0007669"/>
    <property type="project" value="UniProtKB-KW"/>
</dbReference>
<dbReference type="Pfam" id="PF16188">
    <property type="entry name" value="Peptidase_M24_C"/>
    <property type="match status" value="1"/>
</dbReference>
<keyword evidence="7" id="KW-0645">Protease</keyword>
<evidence type="ECO:0000259" key="5">
    <source>
        <dbReference type="Pfam" id="PF01321"/>
    </source>
</evidence>
<name>A0ABY6C9K9_9HYPH</name>